<sequence length="155" mass="17142">MAADKPSRPSVVVDLHLVLMKSDQVLLGLRQGTGYCDGMYHLPAGHLEAGETVMEGTIREAREELGVGLRAADLRLDYVLHHRSNSDRMALFFSASRWSGEPTNREPDKCEALAWFPLDRLPPNMVPYAAHALSGIRNGERLGFYGWPPRESAAG</sequence>
<gene>
    <name evidence="4" type="ORF">FRZ61_38320</name>
</gene>
<evidence type="ECO:0000256" key="1">
    <source>
        <dbReference type="ARBA" id="ARBA00001946"/>
    </source>
</evidence>
<organism evidence="4 5">
    <name type="scientific">Hypericibacter adhaerens</name>
    <dbReference type="NCBI Taxonomy" id="2602016"/>
    <lineage>
        <taxon>Bacteria</taxon>
        <taxon>Pseudomonadati</taxon>
        <taxon>Pseudomonadota</taxon>
        <taxon>Alphaproteobacteria</taxon>
        <taxon>Rhodospirillales</taxon>
        <taxon>Dongiaceae</taxon>
        <taxon>Hypericibacter</taxon>
    </lineage>
</organism>
<dbReference type="RefSeq" id="WP_225308896.1">
    <property type="nucleotide sequence ID" value="NZ_CP042582.1"/>
</dbReference>
<dbReference type="AlphaFoldDB" id="A0A5J6N589"/>
<keyword evidence="5" id="KW-1185">Reference proteome</keyword>
<dbReference type="GO" id="GO:0016787">
    <property type="term" value="F:hydrolase activity"/>
    <property type="evidence" value="ECO:0007669"/>
    <property type="project" value="UniProtKB-KW"/>
</dbReference>
<feature type="domain" description="Nudix hydrolase" evidence="3">
    <location>
        <begin position="6"/>
        <end position="138"/>
    </location>
</feature>
<comment type="cofactor">
    <cofactor evidence="1">
        <name>Mg(2+)</name>
        <dbReference type="ChEBI" id="CHEBI:18420"/>
    </cofactor>
</comment>
<dbReference type="EMBL" id="CP042582">
    <property type="protein sequence ID" value="QEX23893.1"/>
    <property type="molecule type" value="Genomic_DNA"/>
</dbReference>
<dbReference type="PANTHER" id="PTHR43046:SF16">
    <property type="entry name" value="ADP-RIBOSE PYROPHOSPHATASE YJHB-RELATED"/>
    <property type="match status" value="1"/>
</dbReference>
<evidence type="ECO:0000259" key="3">
    <source>
        <dbReference type="PROSITE" id="PS51462"/>
    </source>
</evidence>
<dbReference type="SUPFAM" id="SSF55811">
    <property type="entry name" value="Nudix"/>
    <property type="match status" value="1"/>
</dbReference>
<dbReference type="Pfam" id="PF00293">
    <property type="entry name" value="NUDIX"/>
    <property type="match status" value="1"/>
</dbReference>
<name>A0A5J6N589_9PROT</name>
<dbReference type="PANTHER" id="PTHR43046">
    <property type="entry name" value="GDP-MANNOSE MANNOSYL HYDROLASE"/>
    <property type="match status" value="1"/>
</dbReference>
<evidence type="ECO:0000313" key="5">
    <source>
        <dbReference type="Proteomes" id="UP000325797"/>
    </source>
</evidence>
<protein>
    <submittedName>
        <fullName evidence="4">NUDIX domain-containing protein</fullName>
    </submittedName>
</protein>
<reference evidence="4 5" key="1">
    <citation type="submission" date="2019-08" db="EMBL/GenBank/DDBJ databases">
        <title>Hyperibacter terrae gen. nov., sp. nov. and Hyperibacter viscosus sp. nov., two new members in the family Rhodospirillaceae isolated from the rhizosphere of Hypericum perforatum.</title>
        <authorList>
            <person name="Noviana Z."/>
        </authorList>
    </citation>
    <scope>NUCLEOTIDE SEQUENCE [LARGE SCALE GENOMIC DNA]</scope>
    <source>
        <strain evidence="4 5">R5959</strain>
    </source>
</reference>
<dbReference type="InterPro" id="IPR000086">
    <property type="entry name" value="NUDIX_hydrolase_dom"/>
</dbReference>
<evidence type="ECO:0000313" key="4">
    <source>
        <dbReference type="EMBL" id="QEX23893.1"/>
    </source>
</evidence>
<accession>A0A5J6N589</accession>
<dbReference type="InterPro" id="IPR015797">
    <property type="entry name" value="NUDIX_hydrolase-like_dom_sf"/>
</dbReference>
<dbReference type="CDD" id="cd04683">
    <property type="entry name" value="NUDIX_Hydrolase"/>
    <property type="match status" value="1"/>
</dbReference>
<dbReference type="Gene3D" id="3.90.79.10">
    <property type="entry name" value="Nucleoside Triphosphate Pyrophosphohydrolase"/>
    <property type="match status" value="1"/>
</dbReference>
<dbReference type="KEGG" id="hadh:FRZ61_38320"/>
<proteinExistence type="predicted"/>
<dbReference type="Proteomes" id="UP000325797">
    <property type="component" value="Chromosome"/>
</dbReference>
<evidence type="ECO:0000256" key="2">
    <source>
        <dbReference type="ARBA" id="ARBA00022801"/>
    </source>
</evidence>
<dbReference type="PROSITE" id="PS51462">
    <property type="entry name" value="NUDIX"/>
    <property type="match status" value="1"/>
</dbReference>
<keyword evidence="2" id="KW-0378">Hydrolase</keyword>